<dbReference type="InterPro" id="IPR027267">
    <property type="entry name" value="AH/BAR_dom_sf"/>
</dbReference>
<dbReference type="PROSITE" id="PS50186">
    <property type="entry name" value="DEP"/>
    <property type="match status" value="1"/>
</dbReference>
<dbReference type="PROSITE" id="PS51741">
    <property type="entry name" value="F_BAR"/>
    <property type="match status" value="1"/>
</dbReference>
<dbReference type="PROSITE" id="PS50238">
    <property type="entry name" value="RHOGAP"/>
    <property type="match status" value="1"/>
</dbReference>
<proteinExistence type="predicted"/>
<dbReference type="PANTHER" id="PTHR23065">
    <property type="entry name" value="PROLINE-SERINE-THREONINE PHOSPHATASE INTERACTING PROTEIN 1"/>
    <property type="match status" value="1"/>
</dbReference>
<name>A0ABR3F266_9AGAR</name>
<keyword evidence="1" id="KW-0175">Coiled coil</keyword>
<evidence type="ECO:0000259" key="4">
    <source>
        <dbReference type="PROSITE" id="PS50238"/>
    </source>
</evidence>
<evidence type="ECO:0000256" key="2">
    <source>
        <dbReference type="SAM" id="MobiDB-lite"/>
    </source>
</evidence>
<keyword evidence="7" id="KW-1185">Reference proteome</keyword>
<feature type="domain" description="F-BAR" evidence="5">
    <location>
        <begin position="8"/>
        <end position="522"/>
    </location>
</feature>
<evidence type="ECO:0000256" key="1">
    <source>
        <dbReference type="PROSITE-ProRule" id="PRU01077"/>
    </source>
</evidence>
<gene>
    <name evidence="6" type="primary">rga8_1</name>
    <name evidence="6" type="ORF">V5O48_012647</name>
</gene>
<dbReference type="InterPro" id="IPR000198">
    <property type="entry name" value="RhoGAP_dom"/>
</dbReference>
<dbReference type="InterPro" id="IPR000591">
    <property type="entry name" value="DEP_dom"/>
</dbReference>
<comment type="caution">
    <text evidence="6">The sequence shown here is derived from an EMBL/GenBank/DDBJ whole genome shotgun (WGS) entry which is preliminary data.</text>
</comment>
<evidence type="ECO:0000259" key="3">
    <source>
        <dbReference type="PROSITE" id="PS50186"/>
    </source>
</evidence>
<protein>
    <submittedName>
        <fullName evidence="6">Rho-GTPase-activating protein 8</fullName>
    </submittedName>
</protein>
<dbReference type="Gene3D" id="1.10.555.10">
    <property type="entry name" value="Rho GTPase activation protein"/>
    <property type="match status" value="1"/>
</dbReference>
<feature type="compositionally biased region" description="Polar residues" evidence="2">
    <location>
        <begin position="214"/>
        <end position="231"/>
    </location>
</feature>
<organism evidence="6 7">
    <name type="scientific">Marasmius crinis-equi</name>
    <dbReference type="NCBI Taxonomy" id="585013"/>
    <lineage>
        <taxon>Eukaryota</taxon>
        <taxon>Fungi</taxon>
        <taxon>Dikarya</taxon>
        <taxon>Basidiomycota</taxon>
        <taxon>Agaricomycotina</taxon>
        <taxon>Agaricomycetes</taxon>
        <taxon>Agaricomycetidae</taxon>
        <taxon>Agaricales</taxon>
        <taxon>Marasmiineae</taxon>
        <taxon>Marasmiaceae</taxon>
        <taxon>Marasmius</taxon>
    </lineage>
</organism>
<dbReference type="Gene3D" id="1.20.1270.60">
    <property type="entry name" value="Arfaptin homology (AH) domain/BAR domain"/>
    <property type="match status" value="2"/>
</dbReference>
<dbReference type="InterPro" id="IPR001060">
    <property type="entry name" value="FCH_dom"/>
</dbReference>
<dbReference type="PANTHER" id="PTHR23065:SF17">
    <property type="entry name" value="RHO-GTPASE-ACTIVATING PROTEIN RGD2"/>
    <property type="match status" value="1"/>
</dbReference>
<dbReference type="Pfam" id="PF00611">
    <property type="entry name" value="FCH"/>
    <property type="match status" value="1"/>
</dbReference>
<feature type="domain" description="Rho-GAP" evidence="4">
    <location>
        <begin position="567"/>
        <end position="748"/>
    </location>
</feature>
<feature type="domain" description="DEP" evidence="3">
    <location>
        <begin position="305"/>
        <end position="385"/>
    </location>
</feature>
<feature type="region of interest" description="Disordered" evidence="2">
    <location>
        <begin position="158"/>
        <end position="199"/>
    </location>
</feature>
<evidence type="ECO:0000313" key="6">
    <source>
        <dbReference type="EMBL" id="KAL0569314.1"/>
    </source>
</evidence>
<dbReference type="InterPro" id="IPR031160">
    <property type="entry name" value="F_BAR_dom"/>
</dbReference>
<feature type="compositionally biased region" description="Basic and acidic residues" evidence="2">
    <location>
        <begin position="240"/>
        <end position="253"/>
    </location>
</feature>
<dbReference type="Proteomes" id="UP001465976">
    <property type="component" value="Unassembled WGS sequence"/>
</dbReference>
<accession>A0ABR3F266</accession>
<dbReference type="SUPFAM" id="SSF103657">
    <property type="entry name" value="BAR/IMD domain-like"/>
    <property type="match status" value="1"/>
</dbReference>
<dbReference type="Pfam" id="PF00620">
    <property type="entry name" value="RhoGAP"/>
    <property type="match status" value="1"/>
</dbReference>
<feature type="region of interest" description="Disordered" evidence="2">
    <location>
        <begin position="214"/>
        <end position="255"/>
    </location>
</feature>
<reference evidence="6 7" key="1">
    <citation type="submission" date="2024-02" db="EMBL/GenBank/DDBJ databases">
        <title>A draft genome for the cacao thread blight pathogen Marasmius crinis-equi.</title>
        <authorList>
            <person name="Cohen S.P."/>
            <person name="Baruah I.K."/>
            <person name="Amoako-Attah I."/>
            <person name="Bukari Y."/>
            <person name="Meinhardt L.W."/>
            <person name="Bailey B.A."/>
        </authorList>
    </citation>
    <scope>NUCLEOTIDE SEQUENCE [LARGE SCALE GENOMIC DNA]</scope>
    <source>
        <strain evidence="6 7">GH-76</strain>
    </source>
</reference>
<evidence type="ECO:0000313" key="7">
    <source>
        <dbReference type="Proteomes" id="UP001465976"/>
    </source>
</evidence>
<sequence>MAVLSLPLSFNNSFWSQDYRKGLEVLYHKLEQGVAENDQVIAFVRARAFAESQLANTLSNVPVGKPGVGFNADDGASLLMAFQGLQAESTAQAQIHKAIEKELESLVAAPFEGWAVGYKERLQQSKNVVLNEWLKGYELAQADVAKLKQQYLAKTRKADEAEDDAKFAPNSTGADHYTTSPRLRPIDARSSAPQRTASVSERIANRLKEIQKRSVNALSGDSATSPPSTVFTAEPESESESPKVDKGKGKAVDEPGPAFISSPTPMSPLLPPKVDIPAPPAPAGELVLSGVPMPLSAVSHLLIRAANELNLRPVRFPLLGEYQDCFSGEEFVMWLKDNVPAFEGSLDRAEDAARILTEEQSLLRRLGEFGNAFEGADDAFYQFRSKAFNLDGKAAETLTSPIKNIQTGEILKRTNNFVNLVSKALVANNSNEPAFVRARHEAEEADKVYRVAVRQLDRRRLHLEERLEDGFKTLQRWETERLRAIKTVLLQFQGTLANLPKSLESSFERQSTLIAAYQPENDLTALIERYRTGPFRPDPQVYESVFHDECDTVFGIDLRKWGGEGGVGLLSVPSPDRKEAIPEVMSALLRALTAAYEKLPNDAEKRKAWIYEVPLVNVHHLREALNGVPPESPIPTELFAPYDIPVLASAIKLWLLELDPPVALYEGWDDFRKLYPAMGAMMVVKPPEGEDVLEAKLKEVGSALQKLPKIHLYVLDAIVSHLKKLIDTTKDEEPDEVFITKIALALGR</sequence>
<dbReference type="SUPFAM" id="SSF48350">
    <property type="entry name" value="GTPase activation domain, GAP"/>
    <property type="match status" value="1"/>
</dbReference>
<feature type="non-terminal residue" evidence="6">
    <location>
        <position position="748"/>
    </location>
</feature>
<dbReference type="SMART" id="SM00055">
    <property type="entry name" value="FCH"/>
    <property type="match status" value="1"/>
</dbReference>
<dbReference type="InterPro" id="IPR008936">
    <property type="entry name" value="Rho_GTPase_activation_prot"/>
</dbReference>
<feature type="compositionally biased region" description="Polar residues" evidence="2">
    <location>
        <begin position="169"/>
        <end position="181"/>
    </location>
</feature>
<dbReference type="SUPFAM" id="SSF46785">
    <property type="entry name" value="Winged helix' DNA-binding domain"/>
    <property type="match status" value="1"/>
</dbReference>
<evidence type="ECO:0000259" key="5">
    <source>
        <dbReference type="PROSITE" id="PS51741"/>
    </source>
</evidence>
<dbReference type="InterPro" id="IPR036390">
    <property type="entry name" value="WH_DNA-bd_sf"/>
</dbReference>
<dbReference type="EMBL" id="JBAHYK010001146">
    <property type="protein sequence ID" value="KAL0569314.1"/>
    <property type="molecule type" value="Genomic_DNA"/>
</dbReference>